<reference evidence="3 4" key="1">
    <citation type="submission" date="2024-05" db="EMBL/GenBank/DDBJ databases">
        <title>A draft genome resource for the thread blight pathogen Marasmius tenuissimus strain MS-2.</title>
        <authorList>
            <person name="Yulfo-Soto G.E."/>
            <person name="Baruah I.K."/>
            <person name="Amoako-Attah I."/>
            <person name="Bukari Y."/>
            <person name="Meinhardt L.W."/>
            <person name="Bailey B.A."/>
            <person name="Cohen S.P."/>
        </authorList>
    </citation>
    <scope>NUCLEOTIDE SEQUENCE [LARGE SCALE GENOMIC DNA]</scope>
    <source>
        <strain evidence="3 4">MS-2</strain>
    </source>
</reference>
<accession>A0ABR3A335</accession>
<proteinExistence type="predicted"/>
<dbReference type="EMBL" id="JBBXMP010000030">
    <property type="protein sequence ID" value="KAL0066987.1"/>
    <property type="molecule type" value="Genomic_DNA"/>
</dbReference>
<name>A0ABR3A335_9AGAR</name>
<organism evidence="3 4">
    <name type="scientific">Marasmius tenuissimus</name>
    <dbReference type="NCBI Taxonomy" id="585030"/>
    <lineage>
        <taxon>Eukaryota</taxon>
        <taxon>Fungi</taxon>
        <taxon>Dikarya</taxon>
        <taxon>Basidiomycota</taxon>
        <taxon>Agaricomycotina</taxon>
        <taxon>Agaricomycetes</taxon>
        <taxon>Agaricomycetidae</taxon>
        <taxon>Agaricales</taxon>
        <taxon>Marasmiineae</taxon>
        <taxon>Marasmiaceae</taxon>
        <taxon>Marasmius</taxon>
    </lineage>
</organism>
<evidence type="ECO:0000259" key="2">
    <source>
        <dbReference type="Pfam" id="PF14737"/>
    </source>
</evidence>
<feature type="chain" id="PRO_5046773715" description="DUF4470 domain-containing protein" evidence="1">
    <location>
        <begin position="17"/>
        <end position="473"/>
    </location>
</feature>
<dbReference type="InterPro" id="IPR027974">
    <property type="entry name" value="DUF4470"/>
</dbReference>
<dbReference type="Proteomes" id="UP001437256">
    <property type="component" value="Unassembled WGS sequence"/>
</dbReference>
<comment type="caution">
    <text evidence="3">The sequence shown here is derived from an EMBL/GenBank/DDBJ whole genome shotgun (WGS) entry which is preliminary data.</text>
</comment>
<evidence type="ECO:0000256" key="1">
    <source>
        <dbReference type="SAM" id="SignalP"/>
    </source>
</evidence>
<gene>
    <name evidence="3" type="ORF">AAF712_005976</name>
</gene>
<feature type="domain" description="DUF4470" evidence="2">
    <location>
        <begin position="18"/>
        <end position="89"/>
    </location>
</feature>
<keyword evidence="1" id="KW-0732">Signal</keyword>
<evidence type="ECO:0000313" key="4">
    <source>
        <dbReference type="Proteomes" id="UP001437256"/>
    </source>
</evidence>
<evidence type="ECO:0000313" key="3">
    <source>
        <dbReference type="EMBL" id="KAL0066987.1"/>
    </source>
</evidence>
<feature type="signal peptide" evidence="1">
    <location>
        <begin position="1"/>
        <end position="16"/>
    </location>
</feature>
<dbReference type="Pfam" id="PF14737">
    <property type="entry name" value="DUF4470"/>
    <property type="match status" value="1"/>
</dbReference>
<protein>
    <recommendedName>
        <fullName evidence="2">DUF4470 domain-containing protein</fullName>
    </recommendedName>
</protein>
<keyword evidence="4" id="KW-1185">Reference proteome</keyword>
<sequence length="473" mass="53274">MFYMCVLPLQSSPSLCVFITTVACTDIRNLVKTVNNLPKDYSGRCEIVLNDTDATVINRNLVVLFALLGAGPSLDEASELATHLMYSTALTPQCAEYVQRCVDYIYASDTSPKQQSVMSFRVRLATRGIGSTIYSTQTAMGVRQLMEMFHGHPSFTLSSAMKDMYCTTTQHDNADNWDWFMSKLTPPHRMSFKNYRETGILSPFSLYTTNFTHPNRSSGILRPTFTFRCLFFHVKSQLREFACRIKDLKVHIHLTQFDPKILSKGLLSGALGPRFEGGACFDRIDTGCLVEEVGIRECLAEWGPLLKKDNRCATILMSTRTWHEGLPGGYGSTLARSNPRVALASIMEKCFKIPGLHTKFKKSFAQGLRSPKLLRMIESLDAFCDHDQAFQEYLKAQNMNTPSDSEALGVELRRQHRVHPKVRRDPLYVLLTPLTLMLAIRSPVTSSRTPVTFSLPERILPARHVFVWGSGLS</sequence>